<reference evidence="1 2" key="1">
    <citation type="submission" date="2024-09" db="EMBL/GenBank/DDBJ databases">
        <title>Chromosome-scale assembly of Riccia fluitans.</title>
        <authorList>
            <person name="Paukszto L."/>
            <person name="Sawicki J."/>
            <person name="Karawczyk K."/>
            <person name="Piernik-Szablinska J."/>
            <person name="Szczecinska M."/>
            <person name="Mazdziarz M."/>
        </authorList>
    </citation>
    <scope>NUCLEOTIDE SEQUENCE [LARGE SCALE GENOMIC DNA]</scope>
    <source>
        <strain evidence="1">Rf_01</strain>
        <tissue evidence="1">Aerial parts of the thallus</tissue>
    </source>
</reference>
<name>A0ABD1YB92_9MARC</name>
<evidence type="ECO:0000313" key="2">
    <source>
        <dbReference type="Proteomes" id="UP001605036"/>
    </source>
</evidence>
<organism evidence="1 2">
    <name type="scientific">Riccia fluitans</name>
    <dbReference type="NCBI Taxonomy" id="41844"/>
    <lineage>
        <taxon>Eukaryota</taxon>
        <taxon>Viridiplantae</taxon>
        <taxon>Streptophyta</taxon>
        <taxon>Embryophyta</taxon>
        <taxon>Marchantiophyta</taxon>
        <taxon>Marchantiopsida</taxon>
        <taxon>Marchantiidae</taxon>
        <taxon>Marchantiales</taxon>
        <taxon>Ricciaceae</taxon>
        <taxon>Riccia</taxon>
    </lineage>
</organism>
<dbReference type="AlphaFoldDB" id="A0ABD1YB92"/>
<evidence type="ECO:0000313" key="1">
    <source>
        <dbReference type="EMBL" id="KAL2624043.1"/>
    </source>
</evidence>
<dbReference type="Proteomes" id="UP001605036">
    <property type="component" value="Unassembled WGS sequence"/>
</dbReference>
<gene>
    <name evidence="1" type="ORF">R1flu_008288</name>
</gene>
<sequence>MRYVGRLLNGETLDWAQMMRHFIRQQVNSRPSIREAKFWTEEECLLLLPSLSIPCSETTNNVMQSWFQCRQFLRLKDHTIALPGSFTLWQLSELLKRYKQTNPFNERLVFPLLKRLGVHVLANLMDGSGKLLSLATEVRAKGFLLDPLQNDALNTFQSWLSTVHLGPQKLEDSLSWSWKGTESRRSGWILPSKTWHKLFTV</sequence>
<comment type="caution">
    <text evidence="1">The sequence shown here is derived from an EMBL/GenBank/DDBJ whole genome shotgun (WGS) entry which is preliminary data.</text>
</comment>
<protein>
    <submittedName>
        <fullName evidence="1">Uncharacterized protein</fullName>
    </submittedName>
</protein>
<dbReference type="EMBL" id="JBHFFA010000005">
    <property type="protein sequence ID" value="KAL2624043.1"/>
    <property type="molecule type" value="Genomic_DNA"/>
</dbReference>
<accession>A0ABD1YB92</accession>
<keyword evidence="2" id="KW-1185">Reference proteome</keyword>
<proteinExistence type="predicted"/>